<dbReference type="InterPro" id="IPR001387">
    <property type="entry name" value="Cro/C1-type_HTH"/>
</dbReference>
<dbReference type="RefSeq" id="WP_227615848.1">
    <property type="nucleotide sequence ID" value="NZ_JAJEPR010000027.1"/>
</dbReference>
<keyword evidence="4" id="KW-1185">Reference proteome</keyword>
<feature type="transmembrane region" description="Helical" evidence="1">
    <location>
        <begin position="105"/>
        <end position="125"/>
    </location>
</feature>
<organism evidence="3 4">
    <name type="scientific">Fusicatenibacter faecihominis</name>
    <dbReference type="NCBI Taxonomy" id="2881276"/>
    <lineage>
        <taxon>Bacteria</taxon>
        <taxon>Bacillati</taxon>
        <taxon>Bacillota</taxon>
        <taxon>Clostridia</taxon>
        <taxon>Lachnospirales</taxon>
        <taxon>Lachnospiraceae</taxon>
        <taxon>Fusicatenibacter</taxon>
    </lineage>
</organism>
<keyword evidence="1" id="KW-0812">Transmembrane</keyword>
<dbReference type="Proteomes" id="UP001197875">
    <property type="component" value="Unassembled WGS sequence"/>
</dbReference>
<feature type="transmembrane region" description="Helical" evidence="1">
    <location>
        <begin position="54"/>
        <end position="76"/>
    </location>
</feature>
<evidence type="ECO:0000259" key="2">
    <source>
        <dbReference type="PROSITE" id="PS50943"/>
    </source>
</evidence>
<dbReference type="PROSITE" id="PS50943">
    <property type="entry name" value="HTH_CROC1"/>
    <property type="match status" value="1"/>
</dbReference>
<feature type="domain" description="HTH cro/C1-type" evidence="2">
    <location>
        <begin position="1"/>
        <end position="27"/>
    </location>
</feature>
<evidence type="ECO:0000313" key="3">
    <source>
        <dbReference type="EMBL" id="MCC2190781.1"/>
    </source>
</evidence>
<accession>A0AAE3J7E1</accession>
<keyword evidence="1" id="KW-0472">Membrane</keyword>
<evidence type="ECO:0000256" key="1">
    <source>
        <dbReference type="SAM" id="Phobius"/>
    </source>
</evidence>
<keyword evidence="1" id="KW-1133">Transmembrane helix</keyword>
<gene>
    <name evidence="3" type="ORF">LKD71_13400</name>
</gene>
<evidence type="ECO:0000313" key="4">
    <source>
        <dbReference type="Proteomes" id="UP001197875"/>
    </source>
</evidence>
<name>A0AAE3J7E1_9FIRM</name>
<protein>
    <recommendedName>
        <fullName evidence="2">HTH cro/C1-type domain-containing protein</fullName>
    </recommendedName>
</protein>
<dbReference type="EMBL" id="JAJEPR010000027">
    <property type="protein sequence ID" value="MCC2190781.1"/>
    <property type="molecule type" value="Genomic_DNA"/>
</dbReference>
<dbReference type="AlphaFoldDB" id="A0AAE3J7E1"/>
<sequence>METGIGYPDINTLEPLVDALGITLTELMNCARDEEIIASLEIARSQRKRMVKRIAGGGVLCIAGMFMLLYALKLFITRTWTFMLPGSDGPTAVFVAGRIGNFPPAVIVIGIIGGVALVLGIVTIIRANNTDH</sequence>
<proteinExistence type="predicted"/>
<reference evidence="3 4" key="1">
    <citation type="submission" date="2021-10" db="EMBL/GenBank/DDBJ databases">
        <title>Anaerobic single-cell dispensing facilitates the cultivation of human gut bacteria.</title>
        <authorList>
            <person name="Afrizal A."/>
        </authorList>
    </citation>
    <scope>NUCLEOTIDE SEQUENCE [LARGE SCALE GENOMIC DNA]</scope>
    <source>
        <strain evidence="3 4">CLA-AA-H277</strain>
    </source>
</reference>
<comment type="caution">
    <text evidence="3">The sequence shown here is derived from an EMBL/GenBank/DDBJ whole genome shotgun (WGS) entry which is preliminary data.</text>
</comment>